<dbReference type="InterPro" id="IPR001142">
    <property type="entry name" value="DUP/COS"/>
</dbReference>
<evidence type="ECO:0000256" key="1">
    <source>
        <dbReference type="SAM" id="Phobius"/>
    </source>
</evidence>
<organism evidence="2 3">
    <name type="scientific">Saccharomyces cerevisiae (strain YJM789)</name>
    <name type="common">Baker's yeast</name>
    <dbReference type="NCBI Taxonomy" id="307796"/>
    <lineage>
        <taxon>Eukaryota</taxon>
        <taxon>Fungi</taxon>
        <taxon>Dikarya</taxon>
        <taxon>Ascomycota</taxon>
        <taxon>Saccharomycotina</taxon>
        <taxon>Saccharomycetes</taxon>
        <taxon>Saccharomycetales</taxon>
        <taxon>Saccharomycetaceae</taxon>
        <taxon>Saccharomyces</taxon>
    </lineage>
</organism>
<keyword evidence="1" id="KW-0472">Membrane</keyword>
<protein>
    <submittedName>
        <fullName evidence="2">Conserved protein</fullName>
    </submittedName>
</protein>
<gene>
    <name evidence="2" type="primary">COS12</name>
    <name evidence="2" type="ORF">SCY_1813</name>
</gene>
<keyword evidence="1" id="KW-1133">Transmembrane helix</keyword>
<sequence length="383" mass="45318">MDGAKFENTVAFLPSEIFDCYNSTLPKNVFRSFVTWFCYEKFNSLEFRTWLLMWLPLIIAWKIRGKRHYLVIVTALMFEVLYFLWTYSYIFRERTLGKQVSQFAKEIITNTPGIDTEDWERVAVNFNSYLYENKLWNTEYFFFDGSSCQEAFRKMLLEPFSLKKNDFANAKVPDGSVCYTEEALQVYFTQIERKWHWINSEGFLHNKTTQSVQFSKHGYGSKLLWAFKEVTIMNSRFAFFSIAYLNGLLTIPRLRNSLHILYVCAVLSSMIIEYLIGIDKFRFKSMNLIHKLQFLSYITCEHEKSDAINWSQIAKRTNTYMFEQKIWNSPILFSDGIDCEKFFKWYFSAPVSSQASVSVGSTDFELWPYIKEAQSACNDMYFA</sequence>
<keyword evidence="1" id="KW-0812">Transmembrane</keyword>
<dbReference type="OrthoDB" id="4037327at2759"/>
<accession>A6ZTT0</accession>
<dbReference type="Proteomes" id="UP000007060">
    <property type="component" value="Unassembled WGS sequence"/>
</dbReference>
<dbReference type="AlphaFoldDB" id="A6ZTT0"/>
<comment type="caution">
    <text evidence="2">The sequence shown here is derived from an EMBL/GenBank/DDBJ whole genome shotgun (WGS) entry which is preliminary data.</text>
</comment>
<evidence type="ECO:0000313" key="3">
    <source>
        <dbReference type="Proteomes" id="UP000007060"/>
    </source>
</evidence>
<reference evidence="2 3" key="1">
    <citation type="journal article" date="2007" name="Proc. Natl. Acad. Sci. U.S.A.">
        <title>Genome sequencing and comparative analysis of Saccharomyces cerevisiae strain YJM789.</title>
        <authorList>
            <person name="Wei W."/>
            <person name="McCusker J.H."/>
            <person name="Hyman R.W."/>
            <person name="Jones T."/>
            <person name="Ning Y."/>
            <person name="Cao Z."/>
            <person name="Gu Z."/>
            <person name="Bruno D."/>
            <person name="Miranda M."/>
            <person name="Nguyen M."/>
            <person name="Wilhelmy J."/>
            <person name="Komp C."/>
            <person name="Tamse R."/>
            <person name="Wang X."/>
            <person name="Jia P."/>
            <person name="Luedi P."/>
            <person name="Oefner P.J."/>
            <person name="David L."/>
            <person name="Dietrich F.S."/>
            <person name="Li Y."/>
            <person name="Davis R.W."/>
            <person name="Steinmetz L.M."/>
        </authorList>
    </citation>
    <scope>NUCLEOTIDE SEQUENCE [LARGE SCALE GENOMIC DNA]</scope>
    <source>
        <strain evidence="2 3">YJM789</strain>
    </source>
</reference>
<evidence type="ECO:0000313" key="2">
    <source>
        <dbReference type="EMBL" id="EDN62063.1"/>
    </source>
</evidence>
<dbReference type="EMBL" id="AAFW02000097">
    <property type="protein sequence ID" value="EDN62063.1"/>
    <property type="molecule type" value="Genomic_DNA"/>
</dbReference>
<feature type="transmembrane region" description="Helical" evidence="1">
    <location>
        <begin position="69"/>
        <end position="90"/>
    </location>
</feature>
<name>A6ZTT0_YEAS7</name>
<proteinExistence type="predicted"/>
<feature type="transmembrane region" description="Helical" evidence="1">
    <location>
        <begin position="260"/>
        <end position="278"/>
    </location>
</feature>
<dbReference type="Pfam" id="PF00674">
    <property type="entry name" value="DUP"/>
    <property type="match status" value="2"/>
</dbReference>
<dbReference type="HOGENOM" id="CLU_062892_1_0_1"/>